<proteinExistence type="predicted"/>
<comment type="caution">
    <text evidence="3">The sequence shown here is derived from an EMBL/GenBank/DDBJ whole genome shotgun (WGS) entry which is preliminary data.</text>
</comment>
<gene>
    <name evidence="3" type="ORF">Ae201684_014460</name>
</gene>
<organism evidence="3 4">
    <name type="scientific">Aphanomyces euteiches</name>
    <dbReference type="NCBI Taxonomy" id="100861"/>
    <lineage>
        <taxon>Eukaryota</taxon>
        <taxon>Sar</taxon>
        <taxon>Stramenopiles</taxon>
        <taxon>Oomycota</taxon>
        <taxon>Saprolegniomycetes</taxon>
        <taxon>Saprolegniales</taxon>
        <taxon>Verrucalvaceae</taxon>
        <taxon>Aphanomyces</taxon>
    </lineage>
</organism>
<evidence type="ECO:0000256" key="1">
    <source>
        <dbReference type="SAM" id="MobiDB-lite"/>
    </source>
</evidence>
<dbReference type="EMBL" id="VJMJ01000193">
    <property type="protein sequence ID" value="KAF0727635.1"/>
    <property type="molecule type" value="Genomic_DNA"/>
</dbReference>
<feature type="signal peptide" evidence="2">
    <location>
        <begin position="1"/>
        <end position="23"/>
    </location>
</feature>
<feature type="chain" id="PRO_5026178248" evidence="2">
    <location>
        <begin position="24"/>
        <end position="447"/>
    </location>
</feature>
<reference evidence="3 4" key="1">
    <citation type="submission" date="2019-07" db="EMBL/GenBank/DDBJ databases">
        <title>Genomics analysis of Aphanomyces spp. identifies a new class of oomycete effector associated with host adaptation.</title>
        <authorList>
            <person name="Gaulin E."/>
        </authorList>
    </citation>
    <scope>NUCLEOTIDE SEQUENCE [LARGE SCALE GENOMIC DNA]</scope>
    <source>
        <strain evidence="3 4">ATCC 201684</strain>
    </source>
</reference>
<accession>A0A6G0WK78</accession>
<evidence type="ECO:0000256" key="2">
    <source>
        <dbReference type="SAM" id="SignalP"/>
    </source>
</evidence>
<feature type="compositionally biased region" description="Low complexity" evidence="1">
    <location>
        <begin position="213"/>
        <end position="284"/>
    </location>
</feature>
<dbReference type="VEuPathDB" id="FungiDB:AeMF1_020686"/>
<dbReference type="PANTHER" id="PTHR35383">
    <property type="entry name" value="MUCIN 12EA-RELATED"/>
    <property type="match status" value="1"/>
</dbReference>
<evidence type="ECO:0000313" key="3">
    <source>
        <dbReference type="EMBL" id="KAF0727635.1"/>
    </source>
</evidence>
<sequence length="447" mass="43495">MRAVYLAFVAAALVFADNKVAESQSVCQANDASPNGSNPNTTVDTCLKACNGGDSTVCKNECIISGSSDGVSCGGICRKNKTADECGSPVRQVCQADQLVCDKSTTTAPTTTAAAVTTDAPTTAAATTASPTTEGPTTAAPTTAAVTTEAPTTAAATTAAPTTEAPTTAAATTVSPTTTAATIAAPTTAAATTAAPTTAAATTAAPTSVATTVAPTSAATTAAPTTTAPTPTNTTTTAPSNTTAVPTTTPGTTAAPNTTATPTVTPQPTSAPSSSAAPSPSSPSGRCTPVSVVGDATYCIQGAVCGDTGDACPQKGDVAIADCLKHLKSYVDGAKCVAPYSSTCQKIRATGVKGCVFTPTTETESAPSKSAPKTECTNVSVVGDATYCVAGAICGGTGTACPKKGDVAVQDCHKALKTYADGGKCTAPVDGVCQNIRGSALGCVFPK</sequence>
<dbReference type="AlphaFoldDB" id="A0A6G0WK78"/>
<dbReference type="PANTHER" id="PTHR35383:SF1">
    <property type="entry name" value="MUCIN 12EA-RELATED"/>
    <property type="match status" value="1"/>
</dbReference>
<name>A0A6G0WK78_9STRA</name>
<feature type="region of interest" description="Disordered" evidence="1">
    <location>
        <begin position="110"/>
        <end position="175"/>
    </location>
</feature>
<protein>
    <submittedName>
        <fullName evidence="3">Uncharacterized protein</fullName>
    </submittedName>
</protein>
<evidence type="ECO:0000313" key="4">
    <source>
        <dbReference type="Proteomes" id="UP000481153"/>
    </source>
</evidence>
<keyword evidence="4" id="KW-1185">Reference proteome</keyword>
<keyword evidence="2" id="KW-0732">Signal</keyword>
<feature type="region of interest" description="Disordered" evidence="1">
    <location>
        <begin position="213"/>
        <end position="287"/>
    </location>
</feature>
<dbReference type="Proteomes" id="UP000481153">
    <property type="component" value="Unassembled WGS sequence"/>
</dbReference>